<dbReference type="InterPro" id="IPR029016">
    <property type="entry name" value="GAF-like_dom_sf"/>
</dbReference>
<evidence type="ECO:0000259" key="2">
    <source>
        <dbReference type="PROSITE" id="PS50112"/>
    </source>
</evidence>
<evidence type="ECO:0000313" key="6">
    <source>
        <dbReference type="EMBL" id="TPW29702.1"/>
    </source>
</evidence>
<sequence>MEESERLEEKRLKALYDLKVLDSAPEPEFEALVQAAAIVCGTPMSLITLIERDRQWFKANVGLGEMTETPRSVSFCAHAIKDDSLMEVQDATRDPRFSDNPLVTGSPEIRFYAGVPLTLSSGENVGTLCVIDTQVKALSEEQKAILSHLATAAVRALEIRMAALHEKELISLEWRAQSILENSFDAVLSMDCSGHIQHWNRAAERLFGYSTAQAEGQLLDLILTPENRESERNLRKRLSGDQTSRSLRTERRRKDGTRLPVSVSIGPVLDSEGAMVGATEIIRDISDIVKSSRELEDAERRVRRLYQSTPAMLHSIDPQGRLLSVSDRWLEVMGYTRDEVIGRLSSSFMTEESHIKSTTEMLPAFLRDGHCEDIEYQMVTRAGNVIDVLLSAILERDGEGKPLRSMAIIENITARRKAEKALRTERRRLAQIIQTTQAGTWEWNVETGELRLNRQWAAIIGETPEGLGNITIQTWLERLHPDDDQPSRDRLSEHFSGKTDSYECEVRLKHRDGHWVWVLGRGRVISRTHDGKPEWMFGTHQDISQRKAEEQELRKSREFLDRTGRLAGVGGWELNLETEDLFWSDETCRIHGVAPGYKPALAEAIGYYAPEAREAVDAAVTRSIATGESFDIELPLIKANGEHIFVRSVGSTQFENGKPVRMAGAFQDITDRVTQRKALEEVNERIAVATENGRIGIWDANLVTGKTLYSEIWCSLIGYRQDEVPDNGFEWLNFIHPDDMERAKNSDVAHIRGEAPYFEEQFRMRHKDGHWVWILDRGRVTARDEDGNPTRMIGTHTDITRQKQEEEERFLLGERMAIATTSGGIGIWELNIETGEPGWDPIMYELYGHSGVADESVAAIWQRQVHLEDRERVRQAVATAIAEESLLDEEYRVVWADGSVHHLHIAARVVVEEQQGPGRMIGAAWDVTEERQLALELAEQHELMRVTLHSIGDAVITTNADGVVQWLNPVAERMTGWSLAEARDMASSRVFNIVHEETRQQAPDPIRACLELASVVGLQEDTLLLARDGIEYGIEDSAAPIRSKDGEVLGAVLVFHDVSEQRRLSREMSYRASHDQLTGLINRSEFDRRLTRLFDKTMDGRGEHVLLFIDLDQFKIVNDSCGHSVGDDLLRKVSALMIETVRAEDTVARLGGDEFAILLEYCTPEVATAIAQAICDKMNDFRFVHDGRAFRVGTSIGLVPITAASLSVPAILQAADAACYAAKEAGRNRVEIWSPENDSKQSERGETRWSARLEQALEQEGFELHVQNIFGLPEENTPKYAEVLLRLKGENGEIIRPNAFLSSAERFNLITRIDRWVVTHVISYLEQHDSAEKAAIERYFVNISARAIGDRAFHRFVIEVLEHTTQTVRERLCFEITEQAAISNMTDVAAFAEAARALGVAIALDDFGAGGSSFGYLKRLPVDFLKFEGRFAQGLEEDPLNAATIRSFVEVTAILGLKCIAKFVPDTKTAIRLADLGVGFGQSYLFHKPEPLQN</sequence>
<feature type="domain" description="PAC" evidence="3">
    <location>
        <begin position="502"/>
        <end position="555"/>
    </location>
</feature>
<feature type="domain" description="PAC" evidence="3">
    <location>
        <begin position="887"/>
        <end position="939"/>
    </location>
</feature>
<dbReference type="InterPro" id="IPR001610">
    <property type="entry name" value="PAC"/>
</dbReference>
<evidence type="ECO:0000313" key="7">
    <source>
        <dbReference type="Proteomes" id="UP000318801"/>
    </source>
</evidence>
<dbReference type="SUPFAM" id="SSF55781">
    <property type="entry name" value="GAF domain-like"/>
    <property type="match status" value="1"/>
</dbReference>
<dbReference type="PROSITE" id="PS50112">
    <property type="entry name" value="PAS"/>
    <property type="match status" value="3"/>
</dbReference>
<dbReference type="PROSITE" id="PS50113">
    <property type="entry name" value="PAC"/>
    <property type="match status" value="7"/>
</dbReference>
<dbReference type="Pfam" id="PF00990">
    <property type="entry name" value="GGDEF"/>
    <property type="match status" value="1"/>
</dbReference>
<dbReference type="OrthoDB" id="9814202at2"/>
<dbReference type="InterPro" id="IPR052155">
    <property type="entry name" value="Biofilm_reg_signaling"/>
</dbReference>
<dbReference type="InterPro" id="IPR000160">
    <property type="entry name" value="GGDEF_dom"/>
</dbReference>
<name>A0A506U5Q0_9HYPH</name>
<dbReference type="Gene3D" id="2.10.70.100">
    <property type="match status" value="1"/>
</dbReference>
<dbReference type="InterPro" id="IPR029787">
    <property type="entry name" value="Nucleotide_cyclase"/>
</dbReference>
<accession>A0A506U5Q0</accession>
<feature type="region of interest" description="Disordered" evidence="1">
    <location>
        <begin position="231"/>
        <end position="255"/>
    </location>
</feature>
<dbReference type="InterPro" id="IPR013767">
    <property type="entry name" value="PAS_fold"/>
</dbReference>
<feature type="domain" description="EAL" evidence="4">
    <location>
        <begin position="1246"/>
        <end position="1494"/>
    </location>
</feature>
<dbReference type="InterPro" id="IPR000014">
    <property type="entry name" value="PAS"/>
</dbReference>
<dbReference type="CDD" id="cd00130">
    <property type="entry name" value="PAS"/>
    <property type="match status" value="6"/>
</dbReference>
<dbReference type="EMBL" id="VHLG01000008">
    <property type="protein sequence ID" value="TPW29702.1"/>
    <property type="molecule type" value="Genomic_DNA"/>
</dbReference>
<feature type="domain" description="PAS" evidence="2">
    <location>
        <begin position="298"/>
        <end position="369"/>
    </location>
</feature>
<dbReference type="Gene3D" id="3.30.70.270">
    <property type="match status" value="1"/>
</dbReference>
<feature type="domain" description="PAS" evidence="2">
    <location>
        <begin position="940"/>
        <end position="1013"/>
    </location>
</feature>
<evidence type="ECO:0000259" key="4">
    <source>
        <dbReference type="PROSITE" id="PS50883"/>
    </source>
</evidence>
<dbReference type="InterPro" id="IPR035965">
    <property type="entry name" value="PAS-like_dom_sf"/>
</dbReference>
<dbReference type="SMART" id="SM00052">
    <property type="entry name" value="EAL"/>
    <property type="match status" value="1"/>
</dbReference>
<feature type="domain" description="PAC" evidence="3">
    <location>
        <begin position="245"/>
        <end position="297"/>
    </location>
</feature>
<dbReference type="GO" id="GO:0006355">
    <property type="term" value="P:regulation of DNA-templated transcription"/>
    <property type="evidence" value="ECO:0007669"/>
    <property type="project" value="InterPro"/>
</dbReference>
<feature type="domain" description="PAC" evidence="3">
    <location>
        <begin position="372"/>
        <end position="424"/>
    </location>
</feature>
<dbReference type="NCBIfam" id="TIGR00254">
    <property type="entry name" value="GGDEF"/>
    <property type="match status" value="1"/>
</dbReference>
<dbReference type="Pfam" id="PF00563">
    <property type="entry name" value="EAL"/>
    <property type="match status" value="1"/>
</dbReference>
<dbReference type="Gene3D" id="3.30.450.20">
    <property type="entry name" value="PAS domain"/>
    <property type="match status" value="7"/>
</dbReference>
<dbReference type="CDD" id="cd01949">
    <property type="entry name" value="GGDEF"/>
    <property type="match status" value="1"/>
</dbReference>
<dbReference type="PANTHER" id="PTHR44757:SF4">
    <property type="entry name" value="DIGUANYLATE CYCLASE DGCE-RELATED"/>
    <property type="match status" value="1"/>
</dbReference>
<dbReference type="SUPFAM" id="SSF55785">
    <property type="entry name" value="PYP-like sensor domain (PAS domain)"/>
    <property type="match status" value="7"/>
</dbReference>
<dbReference type="Pfam" id="PF00989">
    <property type="entry name" value="PAS"/>
    <property type="match status" value="2"/>
</dbReference>
<evidence type="ECO:0000259" key="3">
    <source>
        <dbReference type="PROSITE" id="PS50113"/>
    </source>
</evidence>
<dbReference type="InterPro" id="IPR000700">
    <property type="entry name" value="PAS-assoc_C"/>
</dbReference>
<dbReference type="InterPro" id="IPR035919">
    <property type="entry name" value="EAL_sf"/>
</dbReference>
<feature type="domain" description="PAS" evidence="2">
    <location>
        <begin position="172"/>
        <end position="241"/>
    </location>
</feature>
<dbReference type="SMART" id="SM00267">
    <property type="entry name" value="GGDEF"/>
    <property type="match status" value="1"/>
</dbReference>
<dbReference type="RefSeq" id="WP_141149425.1">
    <property type="nucleotide sequence ID" value="NZ_VHLG01000008.1"/>
</dbReference>
<dbReference type="Proteomes" id="UP000318801">
    <property type="component" value="Unassembled WGS sequence"/>
</dbReference>
<dbReference type="InterPro" id="IPR013655">
    <property type="entry name" value="PAS_fold_3"/>
</dbReference>
<dbReference type="Pfam" id="PF13426">
    <property type="entry name" value="PAS_9"/>
    <property type="match status" value="1"/>
</dbReference>
<dbReference type="Gene3D" id="3.30.450.40">
    <property type="match status" value="1"/>
</dbReference>
<dbReference type="PANTHER" id="PTHR44757">
    <property type="entry name" value="DIGUANYLATE CYCLASE DGCP"/>
    <property type="match status" value="1"/>
</dbReference>
<dbReference type="SUPFAM" id="SSF141868">
    <property type="entry name" value="EAL domain-like"/>
    <property type="match status" value="1"/>
</dbReference>
<organism evidence="6 7">
    <name type="scientific">Martelella alba</name>
    <dbReference type="NCBI Taxonomy" id="2590451"/>
    <lineage>
        <taxon>Bacteria</taxon>
        <taxon>Pseudomonadati</taxon>
        <taxon>Pseudomonadota</taxon>
        <taxon>Alphaproteobacteria</taxon>
        <taxon>Hyphomicrobiales</taxon>
        <taxon>Aurantimonadaceae</taxon>
        <taxon>Martelella</taxon>
    </lineage>
</organism>
<dbReference type="FunFam" id="3.30.70.270:FF:000001">
    <property type="entry name" value="Diguanylate cyclase domain protein"/>
    <property type="match status" value="1"/>
</dbReference>
<dbReference type="PROSITE" id="PS50883">
    <property type="entry name" value="EAL"/>
    <property type="match status" value="1"/>
</dbReference>
<dbReference type="CDD" id="cd01948">
    <property type="entry name" value="EAL"/>
    <property type="match status" value="1"/>
</dbReference>
<proteinExistence type="predicted"/>
<dbReference type="InterPro" id="IPR043128">
    <property type="entry name" value="Rev_trsase/Diguanyl_cyclase"/>
</dbReference>
<dbReference type="SMART" id="SM00086">
    <property type="entry name" value="PAC"/>
    <property type="match status" value="7"/>
</dbReference>
<dbReference type="Gene3D" id="3.20.20.450">
    <property type="entry name" value="EAL domain"/>
    <property type="match status" value="1"/>
</dbReference>
<dbReference type="InterPro" id="IPR001633">
    <property type="entry name" value="EAL_dom"/>
</dbReference>
<dbReference type="SMART" id="SM00091">
    <property type="entry name" value="PAS"/>
    <property type="match status" value="6"/>
</dbReference>
<comment type="caution">
    <text evidence="6">The sequence shown here is derived from an EMBL/GenBank/DDBJ whole genome shotgun (WGS) entry which is preliminary data.</text>
</comment>
<dbReference type="NCBIfam" id="TIGR00229">
    <property type="entry name" value="sensory_box"/>
    <property type="match status" value="5"/>
</dbReference>
<dbReference type="Pfam" id="PF08447">
    <property type="entry name" value="PAS_3"/>
    <property type="match status" value="4"/>
</dbReference>
<evidence type="ECO:0000259" key="5">
    <source>
        <dbReference type="PROSITE" id="PS50887"/>
    </source>
</evidence>
<dbReference type="SUPFAM" id="SSF55073">
    <property type="entry name" value="Nucleotide cyclase"/>
    <property type="match status" value="1"/>
</dbReference>
<feature type="domain" description="PAC" evidence="3">
    <location>
        <begin position="1018"/>
        <end position="1070"/>
    </location>
</feature>
<reference evidence="6 7" key="1">
    <citation type="submission" date="2019-06" db="EMBL/GenBank/DDBJ databases">
        <authorList>
            <person name="Li M."/>
        </authorList>
    </citation>
    <scope>NUCLEOTIDE SEQUENCE [LARGE SCALE GENOMIC DNA]</scope>
    <source>
        <strain evidence="6 7">BGMRC2036</strain>
    </source>
</reference>
<dbReference type="GO" id="GO:0003824">
    <property type="term" value="F:catalytic activity"/>
    <property type="evidence" value="ECO:0007669"/>
    <property type="project" value="UniProtKB-ARBA"/>
</dbReference>
<feature type="domain" description="PAC" evidence="3">
    <location>
        <begin position="630"/>
        <end position="681"/>
    </location>
</feature>
<keyword evidence="7" id="KW-1185">Reference proteome</keyword>
<protein>
    <submittedName>
        <fullName evidence="6">PAS domain S-box protein</fullName>
    </submittedName>
</protein>
<feature type="domain" description="PAC" evidence="3">
    <location>
        <begin position="758"/>
        <end position="811"/>
    </location>
</feature>
<gene>
    <name evidence="6" type="ORF">FJU08_12870</name>
</gene>
<dbReference type="PROSITE" id="PS50887">
    <property type="entry name" value="GGDEF"/>
    <property type="match status" value="1"/>
</dbReference>
<feature type="domain" description="GGDEF" evidence="5">
    <location>
        <begin position="1102"/>
        <end position="1235"/>
    </location>
</feature>
<evidence type="ECO:0000256" key="1">
    <source>
        <dbReference type="SAM" id="MobiDB-lite"/>
    </source>
</evidence>